<keyword evidence="11" id="KW-1185">Reference proteome</keyword>
<evidence type="ECO:0000256" key="6">
    <source>
        <dbReference type="ARBA" id="ARBA00023242"/>
    </source>
</evidence>
<organism evidence="10">
    <name type="scientific">Sipha flava</name>
    <name type="common">yellow sugarcane aphid</name>
    <dbReference type="NCBI Taxonomy" id="143950"/>
    <lineage>
        <taxon>Eukaryota</taxon>
        <taxon>Metazoa</taxon>
        <taxon>Ecdysozoa</taxon>
        <taxon>Arthropoda</taxon>
        <taxon>Hexapoda</taxon>
        <taxon>Insecta</taxon>
        <taxon>Pterygota</taxon>
        <taxon>Neoptera</taxon>
        <taxon>Paraneoptera</taxon>
        <taxon>Hemiptera</taxon>
        <taxon>Sternorrhyncha</taxon>
        <taxon>Aphidomorpha</taxon>
        <taxon>Aphidoidea</taxon>
        <taxon>Aphididae</taxon>
        <taxon>Sipha</taxon>
    </lineage>
</organism>
<reference evidence="10" key="1">
    <citation type="submission" date="2018-04" db="EMBL/GenBank/DDBJ databases">
        <title>Transcriptome assembly of Sipha flava.</title>
        <authorList>
            <person name="Scully E.D."/>
            <person name="Geib S.M."/>
            <person name="Palmer N.A."/>
            <person name="Koch K."/>
            <person name="Bradshaw J."/>
            <person name="Heng-Moss T."/>
            <person name="Sarath G."/>
        </authorList>
    </citation>
    <scope>NUCLEOTIDE SEQUENCE</scope>
</reference>
<dbReference type="InterPro" id="IPR003959">
    <property type="entry name" value="ATPase_AAA_core"/>
</dbReference>
<dbReference type="PANTHER" id="PTHR12087">
    <property type="entry name" value="ORIGIN RECOGNITION COMPLEX SUBUNIT 4"/>
    <property type="match status" value="1"/>
</dbReference>
<dbReference type="AlphaFoldDB" id="A0A2S2QU70"/>
<evidence type="ECO:0000313" key="12">
    <source>
        <dbReference type="RefSeq" id="XP_025419176.1"/>
    </source>
</evidence>
<dbReference type="InterPro" id="IPR032705">
    <property type="entry name" value="ORC4_C"/>
</dbReference>
<dbReference type="OrthoDB" id="343623at2759"/>
<gene>
    <name evidence="10" type="primary">ORC4</name>
    <name evidence="12" type="synonym">LOC112689608</name>
    <name evidence="10" type="ORF">g.147916</name>
</gene>
<evidence type="ECO:0000256" key="4">
    <source>
        <dbReference type="ARBA" id="ARBA00022705"/>
    </source>
</evidence>
<comment type="function">
    <text evidence="8">Component of the origin recognition complex (ORC) that binds origins of replication.</text>
</comment>
<comment type="subcellular location">
    <subcellularLocation>
        <location evidence="1 8">Nucleus</location>
    </subcellularLocation>
</comment>
<keyword evidence="6 8" id="KW-0539">Nucleus</keyword>
<evidence type="ECO:0000256" key="5">
    <source>
        <dbReference type="ARBA" id="ARBA00023125"/>
    </source>
</evidence>
<keyword evidence="5 8" id="KW-0238">DNA-binding</keyword>
<evidence type="ECO:0000256" key="3">
    <source>
        <dbReference type="ARBA" id="ARBA00019083"/>
    </source>
</evidence>
<dbReference type="EMBL" id="GGMS01012075">
    <property type="protein sequence ID" value="MBY81278.1"/>
    <property type="molecule type" value="Transcribed_RNA"/>
</dbReference>
<dbReference type="GO" id="GO:0006270">
    <property type="term" value="P:DNA replication initiation"/>
    <property type="evidence" value="ECO:0007669"/>
    <property type="project" value="TreeGrafter"/>
</dbReference>
<accession>A0A2S2QU70</accession>
<evidence type="ECO:0000256" key="7">
    <source>
        <dbReference type="ARBA" id="ARBA00046777"/>
    </source>
</evidence>
<dbReference type="PIRSF" id="PIRSF007858">
    <property type="entry name" value="ORC4"/>
    <property type="match status" value="1"/>
</dbReference>
<keyword evidence="4 8" id="KW-0235">DNA replication</keyword>
<dbReference type="GO" id="GO:0005524">
    <property type="term" value="F:ATP binding"/>
    <property type="evidence" value="ECO:0007669"/>
    <property type="project" value="InterPro"/>
</dbReference>
<dbReference type="GO" id="GO:0003688">
    <property type="term" value="F:DNA replication origin binding"/>
    <property type="evidence" value="ECO:0007669"/>
    <property type="project" value="TreeGrafter"/>
</dbReference>
<evidence type="ECO:0000313" key="10">
    <source>
        <dbReference type="EMBL" id="MBY81278.1"/>
    </source>
</evidence>
<dbReference type="GO" id="GO:0016887">
    <property type="term" value="F:ATP hydrolysis activity"/>
    <property type="evidence" value="ECO:0007669"/>
    <property type="project" value="InterPro"/>
</dbReference>
<dbReference type="Gene3D" id="3.40.50.300">
    <property type="entry name" value="P-loop containing nucleotide triphosphate hydrolases"/>
    <property type="match status" value="1"/>
</dbReference>
<evidence type="ECO:0000259" key="9">
    <source>
        <dbReference type="SMART" id="SM00382"/>
    </source>
</evidence>
<dbReference type="InterPro" id="IPR003593">
    <property type="entry name" value="AAA+_ATPase"/>
</dbReference>
<dbReference type="Pfam" id="PF14629">
    <property type="entry name" value="ORC4_C"/>
    <property type="match status" value="1"/>
</dbReference>
<dbReference type="InterPro" id="IPR016527">
    <property type="entry name" value="ORC4"/>
</dbReference>
<evidence type="ECO:0000256" key="2">
    <source>
        <dbReference type="ARBA" id="ARBA00005334"/>
    </source>
</evidence>
<evidence type="ECO:0000256" key="8">
    <source>
        <dbReference type="PIRNR" id="PIRNR007858"/>
    </source>
</evidence>
<dbReference type="InterPro" id="IPR027417">
    <property type="entry name" value="P-loop_NTPase"/>
</dbReference>
<dbReference type="CDD" id="cd00009">
    <property type="entry name" value="AAA"/>
    <property type="match status" value="1"/>
</dbReference>
<reference evidence="12" key="2">
    <citation type="submission" date="2025-04" db="UniProtKB">
        <authorList>
            <consortium name="RefSeq"/>
        </authorList>
    </citation>
    <scope>IDENTIFICATION</scope>
    <source>
        <tissue evidence="12">Whole body</tissue>
    </source>
</reference>
<feature type="domain" description="AAA+ ATPase" evidence="9">
    <location>
        <begin position="44"/>
        <end position="200"/>
    </location>
</feature>
<proteinExistence type="inferred from homology"/>
<dbReference type="SUPFAM" id="SSF52540">
    <property type="entry name" value="P-loop containing nucleoside triphosphate hydrolases"/>
    <property type="match status" value="1"/>
</dbReference>
<dbReference type="PANTHER" id="PTHR12087:SF0">
    <property type="entry name" value="ORIGIN RECOGNITION COMPLEX SUBUNIT 4"/>
    <property type="match status" value="1"/>
</dbReference>
<dbReference type="RefSeq" id="XP_025419176.1">
    <property type="nucleotide sequence ID" value="XM_025563391.1"/>
</dbReference>
<dbReference type="Pfam" id="PF00004">
    <property type="entry name" value="AAA"/>
    <property type="match status" value="1"/>
</dbReference>
<name>A0A2S2QU70_9HEMI</name>
<sequence>MGTDFGICIQNIKKKIILNDQLYGFDTERSELLQIVKKTIDYGESDSVIVLGPRGCGKSVLIESVIKELLPDSHTLVMLNGLIHTDDNLALKSIIQQLQIKNLDGAYVEGSYADNICFLLESFRAGNKMASKSIIMVLDKFDMFCSHTNQTLLYNLFDAVQSQQNPLSIIGVSSRIDVIELLEKRVKSRFSHNILMIKPPSEPHELLGRLKCLLQLSKDCKIESDVRKNWNNNINLLISDPQLQDLMNDLLKLSNNNTKLNMLVFMALSNLSKDKMLMVENLICSFNSLYKQDLTLVNLLGLSVLELCLMISICHHSEIYNKEPFNFEMIYARYCKFASRNSSLLVTKRQVIIKAFERISIMELIQPVTAIENKNILKEYRLYKSSVNLDKMKAASNLYYRLPPVILQWIDSNII</sequence>
<comment type="similarity">
    <text evidence="2 8">Belongs to the ORC4 family.</text>
</comment>
<evidence type="ECO:0000256" key="1">
    <source>
        <dbReference type="ARBA" id="ARBA00004123"/>
    </source>
</evidence>
<evidence type="ECO:0000313" key="11">
    <source>
        <dbReference type="Proteomes" id="UP000694846"/>
    </source>
</evidence>
<protein>
    <recommendedName>
        <fullName evidence="3 8">Origin recognition complex subunit 4</fullName>
    </recommendedName>
</protein>
<dbReference type="Proteomes" id="UP000694846">
    <property type="component" value="Unplaced"/>
</dbReference>
<dbReference type="GO" id="GO:0005664">
    <property type="term" value="C:nuclear origin of replication recognition complex"/>
    <property type="evidence" value="ECO:0007669"/>
    <property type="project" value="TreeGrafter"/>
</dbReference>
<dbReference type="SMART" id="SM00382">
    <property type="entry name" value="AAA"/>
    <property type="match status" value="1"/>
</dbReference>
<comment type="subunit">
    <text evidence="7">Component of ORC, a complex composed of at least 6 subunits: ORC1, ORC2, ORC3, ORC4, ORC5 and ORC6. ORC is regulated in a cell-cycle dependent manner. It is sequentially assembled at the exit from anaphase of mitosis and disassembled as cells enter S phase. Interacts with DBF4. Interacts with POLQ.</text>
</comment>